<feature type="transmembrane region" description="Helical" evidence="1">
    <location>
        <begin position="87"/>
        <end position="103"/>
    </location>
</feature>
<feature type="transmembrane region" description="Helical" evidence="1">
    <location>
        <begin position="267"/>
        <end position="287"/>
    </location>
</feature>
<keyword evidence="1" id="KW-0812">Transmembrane</keyword>
<evidence type="ECO:0008006" key="4">
    <source>
        <dbReference type="Google" id="ProtNLM"/>
    </source>
</evidence>
<keyword evidence="1" id="KW-1133">Transmembrane helix</keyword>
<keyword evidence="3" id="KW-1185">Reference proteome</keyword>
<proteinExistence type="predicted"/>
<keyword evidence="1" id="KW-0472">Membrane</keyword>
<feature type="transmembrane region" description="Helical" evidence="1">
    <location>
        <begin position="412"/>
        <end position="434"/>
    </location>
</feature>
<evidence type="ECO:0000313" key="2">
    <source>
        <dbReference type="EMBL" id="SUX18291.1"/>
    </source>
</evidence>
<name>A0A381DY76_9GAMM</name>
<organism evidence="2 3">
    <name type="scientific">Cardiobacterium valvarum</name>
    <dbReference type="NCBI Taxonomy" id="194702"/>
    <lineage>
        <taxon>Bacteria</taxon>
        <taxon>Pseudomonadati</taxon>
        <taxon>Pseudomonadota</taxon>
        <taxon>Gammaproteobacteria</taxon>
        <taxon>Cardiobacteriales</taxon>
        <taxon>Cardiobacteriaceae</taxon>
        <taxon>Cardiobacterium</taxon>
    </lineage>
</organism>
<feature type="transmembrane region" description="Helical" evidence="1">
    <location>
        <begin position="239"/>
        <end position="261"/>
    </location>
</feature>
<accession>A0A381DY76</accession>
<dbReference type="Proteomes" id="UP000254572">
    <property type="component" value="Unassembled WGS sequence"/>
</dbReference>
<dbReference type="EMBL" id="UFUW01000001">
    <property type="protein sequence ID" value="SUX18291.1"/>
    <property type="molecule type" value="Genomic_DNA"/>
</dbReference>
<dbReference type="AlphaFoldDB" id="A0A381DY76"/>
<feature type="transmembrane region" description="Helical" evidence="1">
    <location>
        <begin position="109"/>
        <end position="129"/>
    </location>
</feature>
<reference evidence="2 3" key="1">
    <citation type="submission" date="2018-06" db="EMBL/GenBank/DDBJ databases">
        <authorList>
            <consortium name="Pathogen Informatics"/>
            <person name="Doyle S."/>
        </authorList>
    </citation>
    <scope>NUCLEOTIDE SEQUENCE [LARGE SCALE GENOMIC DNA]</scope>
    <source>
        <strain evidence="2 3">NCTC13294</strain>
    </source>
</reference>
<feature type="transmembrane region" description="Helical" evidence="1">
    <location>
        <begin position="446"/>
        <end position="466"/>
    </location>
</feature>
<evidence type="ECO:0000313" key="3">
    <source>
        <dbReference type="Proteomes" id="UP000254572"/>
    </source>
</evidence>
<gene>
    <name evidence="2" type="ORF">NCTC13294_00236</name>
</gene>
<sequence length="472" mass="53466">MARSALCEAAVKCVWILALTKRCIRFSPQQVHLHWYGAARKIPRIFHTTQTPMPHFTPRFNDPRSRGWGGREYVHDFGRSSGYHRRFFFAWLGASALFALPVTQMPLNVLAVVLLLWLISVFCMLHDVCTKRRVGRKPYPPAVICDPQGLTLYNTGRSITQQWRWQALDSVSVRDGGLHLSPRVAPSLTYRDYRFAEDSDIYPEIAAVATDCLRGRFVTTPPVPTVHVNHTWYEQQPSLLWTSSSNLLLPLLALAVCWPDIGLRFDILENTIALAVSTGFIALFTLLNHYRNHYLHRGTCRQVTLNNRGLHVLETDNGTTIGDSFSLPWADIRSITAGQEGNEAKSGHYLHITDRLGNRYKIDIHYLQDANDSAREIAATVDAVIHNQPLPPLTPGNAPVPRAAVTPTIRRFFWANVLFTAAVILDYGNCLYLHRCIVLISAETRFTLTVAYLALAAAAFFIEFDYRRRTRL</sequence>
<protein>
    <recommendedName>
        <fullName evidence="4">PH domain-containing protein</fullName>
    </recommendedName>
</protein>
<evidence type="ECO:0000256" key="1">
    <source>
        <dbReference type="SAM" id="Phobius"/>
    </source>
</evidence>